<sequence>MLQMNKACLLQNSIIHLAASTKFFFKYLPMIESFFFTPFLTRGTLSFRRFDVSVRAMLFLRGEGARLTAKLLSFPGLPLTSKQGESTGDQTPTICFADQDRIIETRTN</sequence>
<dbReference type="WBParaSite" id="TREG1_104100.1">
    <property type="protein sequence ID" value="TREG1_104100.1"/>
    <property type="gene ID" value="TREG1_104100"/>
</dbReference>
<proteinExistence type="predicted"/>
<dbReference type="Proteomes" id="UP000050795">
    <property type="component" value="Unassembled WGS sequence"/>
</dbReference>
<accession>A0AA85ILZ6</accession>
<reference evidence="1" key="1">
    <citation type="submission" date="2022-06" db="EMBL/GenBank/DDBJ databases">
        <authorList>
            <person name="Berger JAMES D."/>
            <person name="Berger JAMES D."/>
        </authorList>
    </citation>
    <scope>NUCLEOTIDE SEQUENCE [LARGE SCALE GENOMIC DNA]</scope>
</reference>
<protein>
    <submittedName>
        <fullName evidence="2">Uncharacterized protein</fullName>
    </submittedName>
</protein>
<dbReference type="AlphaFoldDB" id="A0AA85ILZ6"/>
<organism evidence="1 2">
    <name type="scientific">Trichobilharzia regenti</name>
    <name type="common">Nasal bird schistosome</name>
    <dbReference type="NCBI Taxonomy" id="157069"/>
    <lineage>
        <taxon>Eukaryota</taxon>
        <taxon>Metazoa</taxon>
        <taxon>Spiralia</taxon>
        <taxon>Lophotrochozoa</taxon>
        <taxon>Platyhelminthes</taxon>
        <taxon>Trematoda</taxon>
        <taxon>Digenea</taxon>
        <taxon>Strigeidida</taxon>
        <taxon>Schistosomatoidea</taxon>
        <taxon>Schistosomatidae</taxon>
        <taxon>Trichobilharzia</taxon>
    </lineage>
</organism>
<name>A0AA85ILZ6_TRIRE</name>
<evidence type="ECO:0000313" key="1">
    <source>
        <dbReference type="Proteomes" id="UP000050795"/>
    </source>
</evidence>
<reference evidence="2" key="2">
    <citation type="submission" date="2023-11" db="UniProtKB">
        <authorList>
            <consortium name="WormBaseParasite"/>
        </authorList>
    </citation>
    <scope>IDENTIFICATION</scope>
</reference>
<evidence type="ECO:0000313" key="2">
    <source>
        <dbReference type="WBParaSite" id="TREG1_104100.1"/>
    </source>
</evidence>
<keyword evidence="1" id="KW-1185">Reference proteome</keyword>